<feature type="signal peptide" evidence="1">
    <location>
        <begin position="1"/>
        <end position="26"/>
    </location>
</feature>
<evidence type="ECO:0000313" key="2">
    <source>
        <dbReference type="Proteomes" id="UP000245341"/>
    </source>
</evidence>
<dbReference type="OrthoDB" id="9542712at2759"/>
<keyword evidence="2" id="KW-1185">Reference proteome</keyword>
<accession>A0A7F8QY43</accession>
<proteinExistence type="predicted"/>
<reference evidence="3" key="1">
    <citation type="submission" date="2025-08" db="UniProtKB">
        <authorList>
            <consortium name="RefSeq"/>
        </authorList>
    </citation>
    <scope>IDENTIFICATION</scope>
    <source>
        <tissue evidence="3">Liver</tissue>
    </source>
</reference>
<dbReference type="Proteomes" id="UP000245341">
    <property type="component" value="Unplaced"/>
</dbReference>
<protein>
    <submittedName>
        <fullName evidence="3">Protein WFDC11</fullName>
    </submittedName>
</protein>
<gene>
    <name evidence="3" type="primary">WFDC11</name>
</gene>
<dbReference type="AlphaFoldDB" id="A0A7F8QY43"/>
<sequence>MFCPMEQLCAPMSLKSVLFIVCPVQGLCGSQKPGRRSTSQIITSTSNLNIFRAATGKGINILTVYIQTHTVSIMKLWTPQLVTFLCMELLSVLGVMKEKYSWDEMFIEECWGEPSVIECTKKCSRALKCTNKNYTCCWTYCGNICWKNKEIFA</sequence>
<organism evidence="2 3">
    <name type="scientific">Leptonychotes weddellii</name>
    <name type="common">Weddell seal</name>
    <name type="synonym">Otaria weddellii</name>
    <dbReference type="NCBI Taxonomy" id="9713"/>
    <lineage>
        <taxon>Eukaryota</taxon>
        <taxon>Metazoa</taxon>
        <taxon>Chordata</taxon>
        <taxon>Craniata</taxon>
        <taxon>Vertebrata</taxon>
        <taxon>Euteleostomi</taxon>
        <taxon>Mammalia</taxon>
        <taxon>Eutheria</taxon>
        <taxon>Laurasiatheria</taxon>
        <taxon>Carnivora</taxon>
        <taxon>Caniformia</taxon>
        <taxon>Pinnipedia</taxon>
        <taxon>Phocidae</taxon>
        <taxon>Monachinae</taxon>
        <taxon>Lobodontini</taxon>
        <taxon>Leptonychotes</taxon>
    </lineage>
</organism>
<dbReference type="KEGG" id="lww:102747074"/>
<dbReference type="RefSeq" id="XP_030886024.1">
    <property type="nucleotide sequence ID" value="XM_031030164.1"/>
</dbReference>
<evidence type="ECO:0000313" key="3">
    <source>
        <dbReference type="RefSeq" id="XP_030886024.1"/>
    </source>
</evidence>
<name>A0A7F8QY43_LEPWE</name>
<dbReference type="GeneID" id="102747074"/>
<keyword evidence="1" id="KW-0732">Signal</keyword>
<evidence type="ECO:0000256" key="1">
    <source>
        <dbReference type="SAM" id="SignalP"/>
    </source>
</evidence>
<dbReference type="CTD" id="259239"/>
<feature type="chain" id="PRO_5028892500" evidence="1">
    <location>
        <begin position="27"/>
        <end position="153"/>
    </location>
</feature>